<sequence>MLLRLHQLTDREREVTQLLLTGLPISAIAERLWITPETLRGHVKAVFAKLGVNSRPQMAALLSHEPVVSPSSSMR</sequence>
<accession>A0ABZ1B8Z5</accession>
<dbReference type="SMART" id="SM00421">
    <property type="entry name" value="HTH_LUXR"/>
    <property type="match status" value="1"/>
</dbReference>
<protein>
    <submittedName>
        <fullName evidence="5">Helix-turn-helix transcriptional regulator</fullName>
    </submittedName>
</protein>
<evidence type="ECO:0000259" key="4">
    <source>
        <dbReference type="PROSITE" id="PS50043"/>
    </source>
</evidence>
<proteinExistence type="predicted"/>
<dbReference type="InterPro" id="IPR036388">
    <property type="entry name" value="WH-like_DNA-bd_sf"/>
</dbReference>
<dbReference type="InterPro" id="IPR000792">
    <property type="entry name" value="Tscrpt_reg_LuxR_C"/>
</dbReference>
<organism evidence="5 6">
    <name type="scientific">Blastococcus brunescens</name>
    <dbReference type="NCBI Taxonomy" id="1564165"/>
    <lineage>
        <taxon>Bacteria</taxon>
        <taxon>Bacillati</taxon>
        <taxon>Actinomycetota</taxon>
        <taxon>Actinomycetes</taxon>
        <taxon>Geodermatophilales</taxon>
        <taxon>Geodermatophilaceae</taxon>
        <taxon>Blastococcus</taxon>
    </lineage>
</organism>
<keyword evidence="2" id="KW-0238">DNA-binding</keyword>
<evidence type="ECO:0000256" key="3">
    <source>
        <dbReference type="ARBA" id="ARBA00023163"/>
    </source>
</evidence>
<keyword evidence="1" id="KW-0805">Transcription regulation</keyword>
<dbReference type="PANTHER" id="PTHR44688">
    <property type="entry name" value="DNA-BINDING TRANSCRIPTIONAL ACTIVATOR DEVR_DOSR"/>
    <property type="match status" value="1"/>
</dbReference>
<evidence type="ECO:0000256" key="1">
    <source>
        <dbReference type="ARBA" id="ARBA00023015"/>
    </source>
</evidence>
<dbReference type="RefSeq" id="WP_324277903.1">
    <property type="nucleotide sequence ID" value="NZ_CP141261.1"/>
</dbReference>
<dbReference type="Proteomes" id="UP001324287">
    <property type="component" value="Chromosome"/>
</dbReference>
<gene>
    <name evidence="5" type="ORF">U6N30_15030</name>
</gene>
<evidence type="ECO:0000313" key="5">
    <source>
        <dbReference type="EMBL" id="WRL66591.1"/>
    </source>
</evidence>
<dbReference type="EMBL" id="CP141261">
    <property type="protein sequence ID" value="WRL66591.1"/>
    <property type="molecule type" value="Genomic_DNA"/>
</dbReference>
<dbReference type="Gene3D" id="1.10.10.10">
    <property type="entry name" value="Winged helix-like DNA-binding domain superfamily/Winged helix DNA-binding domain"/>
    <property type="match status" value="1"/>
</dbReference>
<keyword evidence="6" id="KW-1185">Reference proteome</keyword>
<dbReference type="Pfam" id="PF00196">
    <property type="entry name" value="GerE"/>
    <property type="match status" value="1"/>
</dbReference>
<dbReference type="InterPro" id="IPR016032">
    <property type="entry name" value="Sig_transdc_resp-reg_C-effctor"/>
</dbReference>
<dbReference type="CDD" id="cd06170">
    <property type="entry name" value="LuxR_C_like"/>
    <property type="match status" value="1"/>
</dbReference>
<evidence type="ECO:0000256" key="2">
    <source>
        <dbReference type="ARBA" id="ARBA00023125"/>
    </source>
</evidence>
<dbReference type="SUPFAM" id="SSF46894">
    <property type="entry name" value="C-terminal effector domain of the bipartite response regulators"/>
    <property type="match status" value="1"/>
</dbReference>
<dbReference type="PRINTS" id="PR00038">
    <property type="entry name" value="HTHLUXR"/>
</dbReference>
<dbReference type="PROSITE" id="PS50043">
    <property type="entry name" value="HTH_LUXR_2"/>
    <property type="match status" value="1"/>
</dbReference>
<feature type="domain" description="HTH luxR-type" evidence="4">
    <location>
        <begin position="1"/>
        <end position="66"/>
    </location>
</feature>
<reference evidence="5 6" key="1">
    <citation type="submission" date="2023-12" db="EMBL/GenBank/DDBJ databases">
        <title>Blastococcus brunescens sp. nov., an actonobacterium isolated from sandstone collected in sahara desert.</title>
        <authorList>
            <person name="Gtari M."/>
            <person name="Ghodhbane F."/>
        </authorList>
    </citation>
    <scope>NUCLEOTIDE SEQUENCE [LARGE SCALE GENOMIC DNA]</scope>
    <source>
        <strain evidence="5 6">BMG 8361</strain>
    </source>
</reference>
<evidence type="ECO:0000313" key="6">
    <source>
        <dbReference type="Proteomes" id="UP001324287"/>
    </source>
</evidence>
<keyword evidence="3" id="KW-0804">Transcription</keyword>
<dbReference type="PANTHER" id="PTHR44688:SF16">
    <property type="entry name" value="DNA-BINDING TRANSCRIPTIONAL ACTIVATOR DEVR_DOSR"/>
    <property type="match status" value="1"/>
</dbReference>
<name>A0ABZ1B8Z5_9ACTN</name>